<name>A0AAV7NE77_PLEWA</name>
<evidence type="ECO:0000313" key="3">
    <source>
        <dbReference type="Proteomes" id="UP001066276"/>
    </source>
</evidence>
<dbReference type="Proteomes" id="UP001066276">
    <property type="component" value="Chromosome 8"/>
</dbReference>
<keyword evidence="3" id="KW-1185">Reference proteome</keyword>
<dbReference type="EMBL" id="JANPWB010000012">
    <property type="protein sequence ID" value="KAJ1113759.1"/>
    <property type="molecule type" value="Genomic_DNA"/>
</dbReference>
<gene>
    <name evidence="2" type="ORF">NDU88_002001</name>
</gene>
<protein>
    <submittedName>
        <fullName evidence="2">Uncharacterized protein</fullName>
    </submittedName>
</protein>
<accession>A0AAV7NE77</accession>
<evidence type="ECO:0000313" key="2">
    <source>
        <dbReference type="EMBL" id="KAJ1113759.1"/>
    </source>
</evidence>
<feature type="region of interest" description="Disordered" evidence="1">
    <location>
        <begin position="1"/>
        <end position="47"/>
    </location>
</feature>
<dbReference type="AlphaFoldDB" id="A0AAV7NE77"/>
<proteinExistence type="predicted"/>
<reference evidence="2" key="1">
    <citation type="journal article" date="2022" name="bioRxiv">
        <title>Sequencing and chromosome-scale assembly of the giantPleurodeles waltlgenome.</title>
        <authorList>
            <person name="Brown T."/>
            <person name="Elewa A."/>
            <person name="Iarovenko S."/>
            <person name="Subramanian E."/>
            <person name="Araus A.J."/>
            <person name="Petzold A."/>
            <person name="Susuki M."/>
            <person name="Suzuki K.-i.T."/>
            <person name="Hayashi T."/>
            <person name="Toyoda A."/>
            <person name="Oliveira C."/>
            <person name="Osipova E."/>
            <person name="Leigh N.D."/>
            <person name="Simon A."/>
            <person name="Yun M.H."/>
        </authorList>
    </citation>
    <scope>NUCLEOTIDE SEQUENCE</scope>
    <source>
        <strain evidence="2">20211129_DDA</strain>
        <tissue evidence="2">Liver</tissue>
    </source>
</reference>
<organism evidence="2 3">
    <name type="scientific">Pleurodeles waltl</name>
    <name type="common">Iberian ribbed newt</name>
    <dbReference type="NCBI Taxonomy" id="8319"/>
    <lineage>
        <taxon>Eukaryota</taxon>
        <taxon>Metazoa</taxon>
        <taxon>Chordata</taxon>
        <taxon>Craniata</taxon>
        <taxon>Vertebrata</taxon>
        <taxon>Euteleostomi</taxon>
        <taxon>Amphibia</taxon>
        <taxon>Batrachia</taxon>
        <taxon>Caudata</taxon>
        <taxon>Salamandroidea</taxon>
        <taxon>Salamandridae</taxon>
        <taxon>Pleurodelinae</taxon>
        <taxon>Pleurodeles</taxon>
    </lineage>
</organism>
<comment type="caution">
    <text evidence="2">The sequence shown here is derived from an EMBL/GenBank/DDBJ whole genome shotgun (WGS) entry which is preliminary data.</text>
</comment>
<sequence length="104" mass="11111">MMWESAEELPFADLSPPRLGMSHAAIQPRPWPKGSGGLSEDFGQSEMDGQPFEKVCRGCGQDGGSTVHTAKPYGRSCISKSELELSSCQKVAPSATDTYAKVSC</sequence>
<evidence type="ECO:0000256" key="1">
    <source>
        <dbReference type="SAM" id="MobiDB-lite"/>
    </source>
</evidence>